<gene>
    <name evidence="1" type="ORF">CHS0354_017647</name>
</gene>
<dbReference type="Proteomes" id="UP001195483">
    <property type="component" value="Unassembled WGS sequence"/>
</dbReference>
<dbReference type="AlphaFoldDB" id="A0AAE0T2N6"/>
<name>A0AAE0T2N6_9BIVA</name>
<dbReference type="EMBL" id="JAEAOA010001089">
    <property type="protein sequence ID" value="KAK3602269.1"/>
    <property type="molecule type" value="Genomic_DNA"/>
</dbReference>
<evidence type="ECO:0000313" key="1">
    <source>
        <dbReference type="EMBL" id="KAK3602269.1"/>
    </source>
</evidence>
<keyword evidence="2" id="KW-1185">Reference proteome</keyword>
<protein>
    <submittedName>
        <fullName evidence="1">Uncharacterized protein</fullName>
    </submittedName>
</protein>
<accession>A0AAE0T2N6</accession>
<reference evidence="1" key="3">
    <citation type="submission" date="2023-05" db="EMBL/GenBank/DDBJ databases">
        <authorList>
            <person name="Smith C.H."/>
        </authorList>
    </citation>
    <scope>NUCLEOTIDE SEQUENCE</scope>
    <source>
        <strain evidence="1">CHS0354</strain>
        <tissue evidence="1">Mantle</tissue>
    </source>
</reference>
<reference evidence="1" key="2">
    <citation type="journal article" date="2021" name="Genome Biol. Evol.">
        <title>Developing a high-quality reference genome for a parasitic bivalve with doubly uniparental inheritance (Bivalvia: Unionida).</title>
        <authorList>
            <person name="Smith C.H."/>
        </authorList>
    </citation>
    <scope>NUCLEOTIDE SEQUENCE</scope>
    <source>
        <strain evidence="1">CHS0354</strain>
        <tissue evidence="1">Mantle</tissue>
    </source>
</reference>
<evidence type="ECO:0000313" key="2">
    <source>
        <dbReference type="Proteomes" id="UP001195483"/>
    </source>
</evidence>
<organism evidence="1 2">
    <name type="scientific">Potamilus streckersoni</name>
    <dbReference type="NCBI Taxonomy" id="2493646"/>
    <lineage>
        <taxon>Eukaryota</taxon>
        <taxon>Metazoa</taxon>
        <taxon>Spiralia</taxon>
        <taxon>Lophotrochozoa</taxon>
        <taxon>Mollusca</taxon>
        <taxon>Bivalvia</taxon>
        <taxon>Autobranchia</taxon>
        <taxon>Heteroconchia</taxon>
        <taxon>Palaeoheterodonta</taxon>
        <taxon>Unionida</taxon>
        <taxon>Unionoidea</taxon>
        <taxon>Unionidae</taxon>
        <taxon>Ambleminae</taxon>
        <taxon>Lampsilini</taxon>
        <taxon>Potamilus</taxon>
    </lineage>
</organism>
<comment type="caution">
    <text evidence="1">The sequence shown here is derived from an EMBL/GenBank/DDBJ whole genome shotgun (WGS) entry which is preliminary data.</text>
</comment>
<sequence>MFYCCQFRHLHDYDCWQKNVQDLSSLRIVDKMTVCMKYETLQKLVNANDFILKYEGSACRMIDTTGSHMHTLLQKTADVRQADVKANCKQAWQTLQTELWKTAESFISGVKMGL</sequence>
<proteinExistence type="predicted"/>
<reference evidence="1" key="1">
    <citation type="journal article" date="2021" name="Genome Biol. Evol.">
        <title>A High-Quality Reference Genome for a Parasitic Bivalve with Doubly Uniparental Inheritance (Bivalvia: Unionida).</title>
        <authorList>
            <person name="Smith C.H."/>
        </authorList>
    </citation>
    <scope>NUCLEOTIDE SEQUENCE</scope>
    <source>
        <strain evidence="1">CHS0354</strain>
    </source>
</reference>